<dbReference type="Proteomes" id="UP000308652">
    <property type="component" value="Unassembled WGS sequence"/>
</dbReference>
<keyword evidence="5 10" id="KW-0418">Kinase</keyword>
<sequence length="449" mass="50560">MTSSSALTQKIYLTDFESQFDEEPFTHDLSLGFGYANIRIGDRLGPDNQFEILRKLGWGMYATMWLVEDHQQGRFLALKILTAYGTLLERGAVNEPGHPHTQELDIMQKVSTPTSDPGANNCMKLIDSFYITRDTNDHLCLLTEVAGPNLEGVRAMVATDGAFPSKFVKLFVKQICLALNYPHTECRVVHTDIKPSNLLLAFDSSITEELINILLEHRSVQTYPMRTVDGVKMEAFVSQPLPLPGFDDVDPVNWVIKVADFGSAQFIDRRTTDRVQPVQLRAPEVVLGLDWNEKIDIWSLGCLTFELLTGKNLYEASPSSQWSSEENLLAAQLETHLLTRVPPHLHAQCKDVSLLLNQDGSLRNIPEDMMYPKTLADVLSVYKKAPINLDDPLSEQELALSFIERCLALDARERDTAAELLQHPWLNQISCRPLRSRLQLQGDNVVVSE</sequence>
<dbReference type="PROSITE" id="PS00108">
    <property type="entry name" value="PROTEIN_KINASE_ST"/>
    <property type="match status" value="1"/>
</dbReference>
<keyword evidence="3" id="KW-0808">Transferase</keyword>
<keyword evidence="6" id="KW-0067">ATP-binding</keyword>
<dbReference type="EMBL" id="ML213926">
    <property type="protein sequence ID" value="TFK31087.1"/>
    <property type="molecule type" value="Genomic_DNA"/>
</dbReference>
<evidence type="ECO:0000256" key="6">
    <source>
        <dbReference type="ARBA" id="ARBA00022840"/>
    </source>
</evidence>
<dbReference type="Gene3D" id="1.10.510.10">
    <property type="entry name" value="Transferase(Phosphotransferase) domain 1"/>
    <property type="match status" value="1"/>
</dbReference>
<keyword evidence="4" id="KW-0547">Nucleotide-binding</keyword>
<reference evidence="10 11" key="1">
    <citation type="journal article" date="2019" name="Nat. Ecol. Evol.">
        <title>Megaphylogeny resolves global patterns of mushroom evolution.</title>
        <authorList>
            <person name="Varga T."/>
            <person name="Krizsan K."/>
            <person name="Foldi C."/>
            <person name="Dima B."/>
            <person name="Sanchez-Garcia M."/>
            <person name="Sanchez-Ramirez S."/>
            <person name="Szollosi G.J."/>
            <person name="Szarkandi J.G."/>
            <person name="Papp V."/>
            <person name="Albert L."/>
            <person name="Andreopoulos W."/>
            <person name="Angelini C."/>
            <person name="Antonin V."/>
            <person name="Barry K.W."/>
            <person name="Bougher N.L."/>
            <person name="Buchanan P."/>
            <person name="Buyck B."/>
            <person name="Bense V."/>
            <person name="Catcheside P."/>
            <person name="Chovatia M."/>
            <person name="Cooper J."/>
            <person name="Damon W."/>
            <person name="Desjardin D."/>
            <person name="Finy P."/>
            <person name="Geml J."/>
            <person name="Haridas S."/>
            <person name="Hughes K."/>
            <person name="Justo A."/>
            <person name="Karasinski D."/>
            <person name="Kautmanova I."/>
            <person name="Kiss B."/>
            <person name="Kocsube S."/>
            <person name="Kotiranta H."/>
            <person name="LaButti K.M."/>
            <person name="Lechner B.E."/>
            <person name="Liimatainen K."/>
            <person name="Lipzen A."/>
            <person name="Lukacs Z."/>
            <person name="Mihaltcheva S."/>
            <person name="Morgado L.N."/>
            <person name="Niskanen T."/>
            <person name="Noordeloos M.E."/>
            <person name="Ohm R.A."/>
            <person name="Ortiz-Santana B."/>
            <person name="Ovrebo C."/>
            <person name="Racz N."/>
            <person name="Riley R."/>
            <person name="Savchenko A."/>
            <person name="Shiryaev A."/>
            <person name="Soop K."/>
            <person name="Spirin V."/>
            <person name="Szebenyi C."/>
            <person name="Tomsovsky M."/>
            <person name="Tulloss R.E."/>
            <person name="Uehling J."/>
            <person name="Grigoriev I.V."/>
            <person name="Vagvolgyi C."/>
            <person name="Papp T."/>
            <person name="Martin F.M."/>
            <person name="Miettinen O."/>
            <person name="Hibbett D.S."/>
            <person name="Nagy L.G."/>
        </authorList>
    </citation>
    <scope>NUCLEOTIDE SEQUENCE [LARGE SCALE GENOMIC DNA]</scope>
    <source>
        <strain evidence="10 11">CBS 166.37</strain>
    </source>
</reference>
<keyword evidence="11" id="KW-1185">Reference proteome</keyword>
<dbReference type="PANTHER" id="PTHR47634">
    <property type="entry name" value="PROTEIN KINASE DOMAIN-CONTAINING PROTEIN-RELATED"/>
    <property type="match status" value="1"/>
</dbReference>
<evidence type="ECO:0000256" key="1">
    <source>
        <dbReference type="ARBA" id="ARBA00012513"/>
    </source>
</evidence>
<evidence type="ECO:0000256" key="5">
    <source>
        <dbReference type="ARBA" id="ARBA00022777"/>
    </source>
</evidence>
<evidence type="ECO:0000313" key="11">
    <source>
        <dbReference type="Proteomes" id="UP000308652"/>
    </source>
</evidence>
<gene>
    <name evidence="10" type="ORF">BDQ12DRAFT_729900</name>
</gene>
<dbReference type="SMART" id="SM00220">
    <property type="entry name" value="S_TKc"/>
    <property type="match status" value="1"/>
</dbReference>
<protein>
    <recommendedName>
        <fullName evidence="1">non-specific serine/threonine protein kinase</fullName>
        <ecNumber evidence="1">2.7.11.1</ecNumber>
    </recommendedName>
</protein>
<dbReference type="InterPro" id="IPR051334">
    <property type="entry name" value="SRPK"/>
</dbReference>
<evidence type="ECO:0000256" key="2">
    <source>
        <dbReference type="ARBA" id="ARBA00022527"/>
    </source>
</evidence>
<organism evidence="10 11">
    <name type="scientific">Crucibulum laeve</name>
    <dbReference type="NCBI Taxonomy" id="68775"/>
    <lineage>
        <taxon>Eukaryota</taxon>
        <taxon>Fungi</taxon>
        <taxon>Dikarya</taxon>
        <taxon>Basidiomycota</taxon>
        <taxon>Agaricomycotina</taxon>
        <taxon>Agaricomycetes</taxon>
        <taxon>Agaricomycetidae</taxon>
        <taxon>Agaricales</taxon>
        <taxon>Agaricineae</taxon>
        <taxon>Nidulariaceae</taxon>
        <taxon>Crucibulum</taxon>
    </lineage>
</organism>
<comment type="catalytic activity">
    <reaction evidence="8">
        <text>L-seryl-[protein] + ATP = O-phospho-L-seryl-[protein] + ADP + H(+)</text>
        <dbReference type="Rhea" id="RHEA:17989"/>
        <dbReference type="Rhea" id="RHEA-COMP:9863"/>
        <dbReference type="Rhea" id="RHEA-COMP:11604"/>
        <dbReference type="ChEBI" id="CHEBI:15378"/>
        <dbReference type="ChEBI" id="CHEBI:29999"/>
        <dbReference type="ChEBI" id="CHEBI:30616"/>
        <dbReference type="ChEBI" id="CHEBI:83421"/>
        <dbReference type="ChEBI" id="CHEBI:456216"/>
        <dbReference type="EC" id="2.7.11.1"/>
    </reaction>
</comment>
<dbReference type="EC" id="2.7.11.1" evidence="1"/>
<dbReference type="GO" id="GO:0000245">
    <property type="term" value="P:spliceosomal complex assembly"/>
    <property type="evidence" value="ECO:0007669"/>
    <property type="project" value="TreeGrafter"/>
</dbReference>
<feature type="domain" description="Protein kinase" evidence="9">
    <location>
        <begin position="50"/>
        <end position="426"/>
    </location>
</feature>
<accession>A0A5C3LE26</accession>
<comment type="catalytic activity">
    <reaction evidence="7">
        <text>L-threonyl-[protein] + ATP = O-phospho-L-threonyl-[protein] + ADP + H(+)</text>
        <dbReference type="Rhea" id="RHEA:46608"/>
        <dbReference type="Rhea" id="RHEA-COMP:11060"/>
        <dbReference type="Rhea" id="RHEA-COMP:11605"/>
        <dbReference type="ChEBI" id="CHEBI:15378"/>
        <dbReference type="ChEBI" id="CHEBI:30013"/>
        <dbReference type="ChEBI" id="CHEBI:30616"/>
        <dbReference type="ChEBI" id="CHEBI:61977"/>
        <dbReference type="ChEBI" id="CHEBI:456216"/>
        <dbReference type="EC" id="2.7.11.1"/>
    </reaction>
</comment>
<dbReference type="Gene3D" id="3.30.200.20">
    <property type="entry name" value="Phosphorylase Kinase, domain 1"/>
    <property type="match status" value="1"/>
</dbReference>
<dbReference type="InterPro" id="IPR000719">
    <property type="entry name" value="Prot_kinase_dom"/>
</dbReference>
<dbReference type="PROSITE" id="PS50011">
    <property type="entry name" value="PROTEIN_KINASE_DOM"/>
    <property type="match status" value="1"/>
</dbReference>
<evidence type="ECO:0000313" key="10">
    <source>
        <dbReference type="EMBL" id="TFK31087.1"/>
    </source>
</evidence>
<dbReference type="GO" id="GO:0050684">
    <property type="term" value="P:regulation of mRNA processing"/>
    <property type="evidence" value="ECO:0007669"/>
    <property type="project" value="TreeGrafter"/>
</dbReference>
<proteinExistence type="predicted"/>
<evidence type="ECO:0000256" key="4">
    <source>
        <dbReference type="ARBA" id="ARBA00022741"/>
    </source>
</evidence>
<keyword evidence="2" id="KW-0723">Serine/threonine-protein kinase</keyword>
<dbReference type="PANTHER" id="PTHR47634:SF9">
    <property type="entry name" value="PROTEIN KINASE DOMAIN-CONTAINING PROTEIN-RELATED"/>
    <property type="match status" value="1"/>
</dbReference>
<dbReference type="GO" id="GO:0005524">
    <property type="term" value="F:ATP binding"/>
    <property type="evidence" value="ECO:0007669"/>
    <property type="project" value="UniProtKB-KW"/>
</dbReference>
<evidence type="ECO:0000256" key="7">
    <source>
        <dbReference type="ARBA" id="ARBA00047899"/>
    </source>
</evidence>
<dbReference type="SUPFAM" id="SSF56112">
    <property type="entry name" value="Protein kinase-like (PK-like)"/>
    <property type="match status" value="1"/>
</dbReference>
<dbReference type="OrthoDB" id="5979581at2759"/>
<evidence type="ECO:0000256" key="3">
    <source>
        <dbReference type="ARBA" id="ARBA00022679"/>
    </source>
</evidence>
<dbReference type="AlphaFoldDB" id="A0A5C3LE26"/>
<dbReference type="InterPro" id="IPR008271">
    <property type="entry name" value="Ser/Thr_kinase_AS"/>
</dbReference>
<name>A0A5C3LE26_9AGAR</name>
<evidence type="ECO:0000256" key="8">
    <source>
        <dbReference type="ARBA" id="ARBA00048679"/>
    </source>
</evidence>
<dbReference type="Pfam" id="PF00069">
    <property type="entry name" value="Pkinase"/>
    <property type="match status" value="2"/>
</dbReference>
<dbReference type="InterPro" id="IPR011009">
    <property type="entry name" value="Kinase-like_dom_sf"/>
</dbReference>
<dbReference type="STRING" id="68775.A0A5C3LE26"/>
<dbReference type="GO" id="GO:0004674">
    <property type="term" value="F:protein serine/threonine kinase activity"/>
    <property type="evidence" value="ECO:0007669"/>
    <property type="project" value="UniProtKB-KW"/>
</dbReference>
<evidence type="ECO:0000259" key="9">
    <source>
        <dbReference type="PROSITE" id="PS50011"/>
    </source>
</evidence>